<feature type="non-terminal residue" evidence="2">
    <location>
        <position position="312"/>
    </location>
</feature>
<dbReference type="KEGG" id="psco:LY89DRAFT_551529"/>
<dbReference type="Proteomes" id="UP000070700">
    <property type="component" value="Unassembled WGS sequence"/>
</dbReference>
<name>A0A194XIG5_MOLSC</name>
<feature type="non-terminal residue" evidence="2">
    <location>
        <position position="1"/>
    </location>
</feature>
<reference evidence="2 3" key="1">
    <citation type="submission" date="2015-10" db="EMBL/GenBank/DDBJ databases">
        <title>Full genome of DAOMC 229536 Phialocephala scopiformis, a fungal endophyte of spruce producing the potent anti-insectan compound rugulosin.</title>
        <authorList>
            <consortium name="DOE Joint Genome Institute"/>
            <person name="Walker A.K."/>
            <person name="Frasz S.L."/>
            <person name="Seifert K.A."/>
            <person name="Miller J.D."/>
            <person name="Mondo S.J."/>
            <person name="Labutti K."/>
            <person name="Lipzen A."/>
            <person name="Dockter R."/>
            <person name="Kennedy M."/>
            <person name="Grigoriev I.V."/>
            <person name="Spatafora J.W."/>
        </authorList>
    </citation>
    <scope>NUCLEOTIDE SEQUENCE [LARGE SCALE GENOMIC DNA]</scope>
    <source>
        <strain evidence="2 3">CBS 120377</strain>
    </source>
</reference>
<dbReference type="AlphaFoldDB" id="A0A194XIG5"/>
<gene>
    <name evidence="2" type="ORF">LY89DRAFT_551529</name>
</gene>
<dbReference type="RefSeq" id="XP_018074308.1">
    <property type="nucleotide sequence ID" value="XM_018208308.1"/>
</dbReference>
<keyword evidence="3" id="KW-1185">Reference proteome</keyword>
<evidence type="ECO:0000313" key="3">
    <source>
        <dbReference type="Proteomes" id="UP000070700"/>
    </source>
</evidence>
<feature type="region of interest" description="Disordered" evidence="1">
    <location>
        <begin position="115"/>
        <end position="159"/>
    </location>
</feature>
<evidence type="ECO:0000256" key="1">
    <source>
        <dbReference type="SAM" id="MobiDB-lite"/>
    </source>
</evidence>
<dbReference type="GeneID" id="28818034"/>
<dbReference type="STRING" id="149040.A0A194XIG5"/>
<dbReference type="OrthoDB" id="3562937at2759"/>
<evidence type="ECO:0000313" key="2">
    <source>
        <dbReference type="EMBL" id="KUJ19953.1"/>
    </source>
</evidence>
<accession>A0A194XIG5</accession>
<proteinExistence type="predicted"/>
<protein>
    <submittedName>
        <fullName evidence="2">Uncharacterized protein</fullName>
    </submittedName>
</protein>
<sequence>NDQARIEADQFRYRSLATRYVHNWREAARKLGLKRRGRETRKFKKELMASKRAEKIAEKENLVEEFRASTTAKRRQSREEHESVERLLEDTGVLGGVHDPEQKLRAIVQEEIRAVMNESSSKKRRRYEQSTTPTNGHKHNRTDDPLRRSLLSDPTYLNGQSRIHLMSNYDDRDEHRRQKSGVQSDYWRLKARGIVTLPNGVPLASSAAKDVVHQKRSFDGITKSKAQHSKVQAWTRGVPAKAPVEEDDDEVLMDGVESDAEDKKLKQKSLWSEEEEALFARRKRLCEKMDEGAEWYREYMKLFLKSKSRSSS</sequence>
<organism evidence="2 3">
    <name type="scientific">Mollisia scopiformis</name>
    <name type="common">Conifer needle endophyte fungus</name>
    <name type="synonym">Phialocephala scopiformis</name>
    <dbReference type="NCBI Taxonomy" id="149040"/>
    <lineage>
        <taxon>Eukaryota</taxon>
        <taxon>Fungi</taxon>
        <taxon>Dikarya</taxon>
        <taxon>Ascomycota</taxon>
        <taxon>Pezizomycotina</taxon>
        <taxon>Leotiomycetes</taxon>
        <taxon>Helotiales</taxon>
        <taxon>Mollisiaceae</taxon>
        <taxon>Mollisia</taxon>
    </lineage>
</organism>
<dbReference type="InParanoid" id="A0A194XIG5"/>
<dbReference type="EMBL" id="KQ947410">
    <property type="protein sequence ID" value="KUJ19953.1"/>
    <property type="molecule type" value="Genomic_DNA"/>
</dbReference>